<dbReference type="InterPro" id="IPR007486">
    <property type="entry name" value="YebE"/>
</dbReference>
<dbReference type="OrthoDB" id="5459344at2"/>
<gene>
    <name evidence="1" type="ORF">SAMN05444581_10171</name>
</gene>
<evidence type="ECO:0000313" key="1">
    <source>
        <dbReference type="EMBL" id="SFJ98183.1"/>
    </source>
</evidence>
<sequence>MFDAKELLNVLTGGVPGSGRDPAAAAADALERGKQAASEAANSAAAAVSGALGQAKDRLEGTEAAGYVGKAKDVVDQNPLGAVAALGGLAAVLLGTRGGRAVTGGAVKLGGLAAIGGIAYKAFQNYQAGRPLTEGVPGLEQLTSAPEGSGFAETAHSNDSALLLVRAMIATAAADGVVDPAQRARILGELKEGGLNPQAAEFLDAEIARPSTVADIALGVGSSKELALQAYTAAHLVAESAPEKAFLNSLAEALALDPKLVGQLDAAVLAIAPTSH</sequence>
<keyword evidence="2" id="KW-1185">Reference proteome</keyword>
<dbReference type="AlphaFoldDB" id="A0A1I3VTD5"/>
<dbReference type="EMBL" id="FOSN01000001">
    <property type="protein sequence ID" value="SFJ98183.1"/>
    <property type="molecule type" value="Genomic_DNA"/>
</dbReference>
<reference evidence="1 2" key="1">
    <citation type="submission" date="2016-10" db="EMBL/GenBank/DDBJ databases">
        <authorList>
            <person name="de Groot N.N."/>
        </authorList>
    </citation>
    <scope>NUCLEOTIDE SEQUENCE [LARGE SCALE GENOMIC DNA]</scope>
    <source>
        <strain evidence="1 2">NE2</strain>
    </source>
</reference>
<dbReference type="Pfam" id="PF04391">
    <property type="entry name" value="DUF533"/>
    <property type="match status" value="1"/>
</dbReference>
<evidence type="ECO:0000313" key="2">
    <source>
        <dbReference type="Proteomes" id="UP000198755"/>
    </source>
</evidence>
<organism evidence="1 2">
    <name type="scientific">Methylocapsa palsarum</name>
    <dbReference type="NCBI Taxonomy" id="1612308"/>
    <lineage>
        <taxon>Bacteria</taxon>
        <taxon>Pseudomonadati</taxon>
        <taxon>Pseudomonadota</taxon>
        <taxon>Alphaproteobacteria</taxon>
        <taxon>Hyphomicrobiales</taxon>
        <taxon>Beijerinckiaceae</taxon>
        <taxon>Methylocapsa</taxon>
    </lineage>
</organism>
<accession>A0A1I3VTD5</accession>
<dbReference type="CDD" id="cd07178">
    <property type="entry name" value="terB_like_YebE"/>
    <property type="match status" value="1"/>
</dbReference>
<name>A0A1I3VTD5_9HYPH</name>
<dbReference type="Gene3D" id="1.10.3680.10">
    <property type="entry name" value="TerB-like"/>
    <property type="match status" value="1"/>
</dbReference>
<dbReference type="RefSeq" id="WP_091675752.1">
    <property type="nucleotide sequence ID" value="NZ_FOSN01000001.1"/>
</dbReference>
<protein>
    <submittedName>
        <fullName evidence="1">Uncharacterized membrane protein YebE, DUF533 family</fullName>
    </submittedName>
</protein>
<dbReference type="InterPro" id="IPR029024">
    <property type="entry name" value="TerB-like"/>
</dbReference>
<dbReference type="SUPFAM" id="SSF158682">
    <property type="entry name" value="TerB-like"/>
    <property type="match status" value="1"/>
</dbReference>
<dbReference type="Proteomes" id="UP000198755">
    <property type="component" value="Unassembled WGS sequence"/>
</dbReference>
<proteinExistence type="predicted"/>